<dbReference type="InterPro" id="IPR003034">
    <property type="entry name" value="SAP_dom"/>
</dbReference>
<evidence type="ECO:0000259" key="3">
    <source>
        <dbReference type="SMART" id="SM00513"/>
    </source>
</evidence>
<feature type="compositionally biased region" description="Basic and acidic residues" evidence="1">
    <location>
        <begin position="1"/>
        <end position="21"/>
    </location>
</feature>
<feature type="transmembrane region" description="Helical" evidence="2">
    <location>
        <begin position="136"/>
        <end position="158"/>
    </location>
</feature>
<feature type="transmembrane region" description="Helical" evidence="2">
    <location>
        <begin position="202"/>
        <end position="230"/>
    </location>
</feature>
<sequence>MADRSRRSSRRLERSPARDTESPSSFNSWTVVKLRKELKRRGGNTGGLKADLIARLELADSLQHEEMPENDISKHLNSSMDAGGTRLRDKMREGENHDYQLTSQTELVYESSDDAGITEADFQMQKKLDQKRRRGIVLWLRPIITLKYFLLELGILLNDYTERTLKHKKTVSLVVVTSALMIIAYNLDGAHQESFKQMKMVVFWWAYWVGLGILSSVGLGTGLHTFLLYLGPHIASVTLAAWECNSLDFPEPPYPDEIQCPEDDHTSPVNMWTIMSKVRVEAFMWGAGTAIGELPPYFMARAARLSGNDPDDEELEEVEELERLTSLKDQSLWTKLKKCVLDLVERVGFFGILVCASVPNPLFDLAGITCGHCLVPFWTFFGATLIGKAVIKMHIQKSFVILAFSKRYVEAVLSYIGDIPTVGSYIQKPFRIALEKQKEKLHRKPGQGASLTTEPNILAWIFEKVVIAMIIYFLLSIINSMAQHYAKRLDEKKRQSQKPAKGE</sequence>
<feature type="domain" description="SAP" evidence="3">
    <location>
        <begin position="26"/>
        <end position="60"/>
    </location>
</feature>
<dbReference type="Proteomes" id="UP001249851">
    <property type="component" value="Unassembled WGS sequence"/>
</dbReference>
<dbReference type="AlphaFoldDB" id="A0AAD9QBH8"/>
<comment type="caution">
    <text evidence="4">The sequence shown here is derived from an EMBL/GenBank/DDBJ whole genome shotgun (WGS) entry which is preliminary data.</text>
</comment>
<dbReference type="Gene3D" id="1.10.720.30">
    <property type="entry name" value="SAP domain"/>
    <property type="match status" value="1"/>
</dbReference>
<evidence type="ECO:0000313" key="4">
    <source>
        <dbReference type="EMBL" id="KAK2558269.1"/>
    </source>
</evidence>
<keyword evidence="2" id="KW-0472">Membrane</keyword>
<evidence type="ECO:0000256" key="2">
    <source>
        <dbReference type="SAM" id="Phobius"/>
    </source>
</evidence>
<protein>
    <submittedName>
        <fullName evidence="4">Vacuole membrane protein 1</fullName>
    </submittedName>
</protein>
<feature type="region of interest" description="Disordered" evidence="1">
    <location>
        <begin position="1"/>
        <end position="26"/>
    </location>
</feature>
<accession>A0AAD9QBH8</accession>
<gene>
    <name evidence="4" type="ORF">P5673_019391</name>
</gene>
<reference evidence="4" key="2">
    <citation type="journal article" date="2023" name="Science">
        <title>Genomic signatures of disease resistance in endangered staghorn corals.</title>
        <authorList>
            <person name="Vollmer S.V."/>
            <person name="Selwyn J.D."/>
            <person name="Despard B.A."/>
            <person name="Roesel C.L."/>
        </authorList>
    </citation>
    <scope>NUCLEOTIDE SEQUENCE</scope>
    <source>
        <strain evidence="4">K2</strain>
    </source>
</reference>
<keyword evidence="2" id="KW-0812">Transmembrane</keyword>
<dbReference type="Pfam" id="PF02037">
    <property type="entry name" value="SAP"/>
    <property type="match status" value="1"/>
</dbReference>
<feature type="transmembrane region" description="Helical" evidence="2">
    <location>
        <begin position="457"/>
        <end position="478"/>
    </location>
</feature>
<feature type="transmembrane region" description="Helical" evidence="2">
    <location>
        <begin position="170"/>
        <end position="190"/>
    </location>
</feature>
<evidence type="ECO:0000313" key="5">
    <source>
        <dbReference type="Proteomes" id="UP001249851"/>
    </source>
</evidence>
<dbReference type="SUPFAM" id="SSF68906">
    <property type="entry name" value="SAP domain"/>
    <property type="match status" value="1"/>
</dbReference>
<proteinExistence type="predicted"/>
<name>A0AAD9QBH8_ACRCE</name>
<dbReference type="InterPro" id="IPR036361">
    <property type="entry name" value="SAP_dom_sf"/>
</dbReference>
<dbReference type="SMART" id="SM00513">
    <property type="entry name" value="SAP"/>
    <property type="match status" value="1"/>
</dbReference>
<reference evidence="4" key="1">
    <citation type="journal article" date="2023" name="G3 (Bethesda)">
        <title>Whole genome assembly and annotation of the endangered Caribbean coral Acropora cervicornis.</title>
        <authorList>
            <person name="Selwyn J.D."/>
            <person name="Vollmer S.V."/>
        </authorList>
    </citation>
    <scope>NUCLEOTIDE SEQUENCE</scope>
    <source>
        <strain evidence="4">K2</strain>
    </source>
</reference>
<dbReference type="EMBL" id="JARQWQ010000045">
    <property type="protein sequence ID" value="KAK2558269.1"/>
    <property type="molecule type" value="Genomic_DNA"/>
</dbReference>
<evidence type="ECO:0000256" key="1">
    <source>
        <dbReference type="SAM" id="MobiDB-lite"/>
    </source>
</evidence>
<keyword evidence="5" id="KW-1185">Reference proteome</keyword>
<organism evidence="4 5">
    <name type="scientific">Acropora cervicornis</name>
    <name type="common">Staghorn coral</name>
    <dbReference type="NCBI Taxonomy" id="6130"/>
    <lineage>
        <taxon>Eukaryota</taxon>
        <taxon>Metazoa</taxon>
        <taxon>Cnidaria</taxon>
        <taxon>Anthozoa</taxon>
        <taxon>Hexacorallia</taxon>
        <taxon>Scleractinia</taxon>
        <taxon>Astrocoeniina</taxon>
        <taxon>Acroporidae</taxon>
        <taxon>Acropora</taxon>
    </lineage>
</organism>
<keyword evidence="2" id="KW-1133">Transmembrane helix</keyword>